<reference evidence="2 3" key="1">
    <citation type="submission" date="2020-08" db="EMBL/GenBank/DDBJ databases">
        <title>The completed genome sequence of the pathogenic ascomycete fungus Penicillium digitatum.</title>
        <authorList>
            <person name="Wang M."/>
        </authorList>
    </citation>
    <scope>NUCLEOTIDE SEQUENCE [LARGE SCALE GENOMIC DNA]</scope>
    <source>
        <strain evidence="2 3">PdW03</strain>
    </source>
</reference>
<dbReference type="Proteomes" id="UP000595662">
    <property type="component" value="Chromosome 5"/>
</dbReference>
<evidence type="ECO:0000256" key="1">
    <source>
        <dbReference type="SAM" id="MobiDB-lite"/>
    </source>
</evidence>
<evidence type="ECO:0000313" key="3">
    <source>
        <dbReference type="Proteomes" id="UP000595662"/>
    </source>
</evidence>
<sequence length="527" mass="59814">MIPSQAQSPPQLRLSAMALNSSPSAQLAAMALNSPPIQKAPGDATKVSTSCPSLFNETSPPGTPRLAESPSPTPSLPNTPSPLDKRLSDSLNHPPLRTRRDDARSDQTSSEILYLARELSLPYEAWETVFYATLTHFSYEECDFIYGDFYEHPATKKTLSNLRLVNRIWNRIATPLLFRNIQAVVGYSAGRPLDSILKISESPHAVYVRDVRFGFVGSWLPGLDYDRYIDDLAAGALPILISRFQNIQTLRLQTPTVVDTFSEEGQLKPPMLAKLTNSLVHTLRFVPVPRLRCLHMSMPTTAEFARFFESNSYARNFTNVFAQIEELHITINDSTGPDGRRDPKWPRSVIKAKYPLDRFAPYLVQLISYAEQIQVLSLDARTWFDVSDLEAEGLTRLKSFRLEGVRIKDETLRRIFILARNTLLRIELVHVRLMTGTWEDVFIHQALPPWKLDWLRVDGCGYSMTGTSAHLVSYSFSHYPTAFWTLHGRDWLALTHWRSVVNTNRHNKGLPRCPHCFFPSITPVHNP</sequence>
<organism evidence="2 3">
    <name type="scientific">Penicillium digitatum</name>
    <name type="common">Green mold</name>
    <dbReference type="NCBI Taxonomy" id="36651"/>
    <lineage>
        <taxon>Eukaryota</taxon>
        <taxon>Fungi</taxon>
        <taxon>Dikarya</taxon>
        <taxon>Ascomycota</taxon>
        <taxon>Pezizomycotina</taxon>
        <taxon>Eurotiomycetes</taxon>
        <taxon>Eurotiomycetidae</taxon>
        <taxon>Eurotiales</taxon>
        <taxon>Aspergillaceae</taxon>
        <taxon>Penicillium</taxon>
    </lineage>
</organism>
<dbReference type="EMBL" id="CP060778">
    <property type="protein sequence ID" value="QQK46778.1"/>
    <property type="molecule type" value="Genomic_DNA"/>
</dbReference>
<proteinExistence type="predicted"/>
<dbReference type="AlphaFoldDB" id="A0A7T6XSU2"/>
<protein>
    <submittedName>
        <fullName evidence="2">Uncharacterized protein</fullName>
    </submittedName>
</protein>
<dbReference type="VEuPathDB" id="FungiDB:PDIP_31350"/>
<accession>A0A7T6XSU2</accession>
<dbReference type="GeneID" id="26231455"/>
<dbReference type="KEGG" id="pdp:PDIP_31350"/>
<feature type="region of interest" description="Disordered" evidence="1">
    <location>
        <begin position="31"/>
        <end position="107"/>
    </location>
</feature>
<dbReference type="RefSeq" id="XP_014536596.1">
    <property type="nucleotide sequence ID" value="XM_014681110.1"/>
</dbReference>
<gene>
    <name evidence="2" type="ORF">Pdw03_1676</name>
</gene>
<dbReference type="OMA" id="WNRIATP"/>
<name>A0A7T6XSU2_PENDI</name>
<feature type="compositionally biased region" description="Pro residues" evidence="1">
    <location>
        <begin position="71"/>
        <end position="80"/>
    </location>
</feature>
<feature type="compositionally biased region" description="Polar residues" evidence="1">
    <location>
        <begin position="46"/>
        <end position="60"/>
    </location>
</feature>
<evidence type="ECO:0000313" key="2">
    <source>
        <dbReference type="EMBL" id="QQK46778.1"/>
    </source>
</evidence>